<name>V9W6K2_9BACL</name>
<proteinExistence type="predicted"/>
<accession>V9W6K2</accession>
<protein>
    <submittedName>
        <fullName evidence="1">Uncharacterized protein</fullName>
    </submittedName>
</protein>
<dbReference type="Proteomes" id="UP000029431">
    <property type="component" value="Chromosome"/>
</dbReference>
<sequence>MPLCYKDYQTAKPGKQEVPFRSIMDWILLAEKDCPDPVSLVVELTREGVRRAQLFTY</sequence>
<dbReference type="KEGG" id="plv:ERIC2_c17700"/>
<dbReference type="EMBL" id="CP003355">
    <property type="protein sequence ID" value="AHD05584.1"/>
    <property type="molecule type" value="Genomic_DNA"/>
</dbReference>
<gene>
    <name evidence="1" type="ORF">ERIC2_c17700</name>
</gene>
<reference evidence="1 2" key="1">
    <citation type="journal article" date="2014" name="PLoS ONE">
        <title>How to Kill the Honey Bee Larva: Genomic Potential and Virulence Mechanisms of Paenibacillus larvae.</title>
        <authorList>
            <person name="Djukic M."/>
            <person name="Brzuszkiewicz E."/>
            <person name="Funfhaus A."/>
            <person name="Voss J."/>
            <person name="Gollnow K."/>
            <person name="Poppinga L."/>
            <person name="Liesegang H."/>
            <person name="Garcia-Gonzalez E."/>
            <person name="Genersch E."/>
            <person name="Daniel R."/>
        </authorList>
    </citation>
    <scope>NUCLEOTIDE SEQUENCE [LARGE SCALE GENOMIC DNA]</scope>
    <source>
        <strain evidence="1 2">DSM 25430</strain>
    </source>
</reference>
<keyword evidence="2" id="KW-1185">Reference proteome</keyword>
<evidence type="ECO:0000313" key="2">
    <source>
        <dbReference type="Proteomes" id="UP000029431"/>
    </source>
</evidence>
<dbReference type="AlphaFoldDB" id="V9W6K2"/>
<dbReference type="HOGENOM" id="CLU_2992402_0_0_9"/>
<evidence type="ECO:0000313" key="1">
    <source>
        <dbReference type="EMBL" id="AHD05584.1"/>
    </source>
</evidence>
<organism evidence="1 2">
    <name type="scientific">Paenibacillus larvae subsp. larvae DSM 25430</name>
    <dbReference type="NCBI Taxonomy" id="697284"/>
    <lineage>
        <taxon>Bacteria</taxon>
        <taxon>Bacillati</taxon>
        <taxon>Bacillota</taxon>
        <taxon>Bacilli</taxon>
        <taxon>Bacillales</taxon>
        <taxon>Paenibacillaceae</taxon>
        <taxon>Paenibacillus</taxon>
    </lineage>
</organism>